<evidence type="ECO:0000259" key="14">
    <source>
        <dbReference type="Pfam" id="PF05173"/>
    </source>
</evidence>
<dbReference type="CDD" id="cd02274">
    <property type="entry name" value="DHDPR_N"/>
    <property type="match status" value="1"/>
</dbReference>
<keyword evidence="7" id="KW-0520">NAD</keyword>
<keyword evidence="4" id="KW-0521">NADP</keyword>
<comment type="catalytic activity">
    <reaction evidence="12">
        <text>(S)-2,3,4,5-tetrahydrodipicolinate + NAD(+) + H2O = (2S,4S)-4-hydroxy-2,3,4,5-tetrahydrodipicolinate + NADH + H(+)</text>
        <dbReference type="Rhea" id="RHEA:35323"/>
        <dbReference type="ChEBI" id="CHEBI:15377"/>
        <dbReference type="ChEBI" id="CHEBI:15378"/>
        <dbReference type="ChEBI" id="CHEBI:16845"/>
        <dbReference type="ChEBI" id="CHEBI:57540"/>
        <dbReference type="ChEBI" id="CHEBI:57945"/>
        <dbReference type="ChEBI" id="CHEBI:67139"/>
        <dbReference type="EC" id="1.17.1.8"/>
    </reaction>
</comment>
<evidence type="ECO:0000256" key="7">
    <source>
        <dbReference type="ARBA" id="ARBA00023027"/>
    </source>
</evidence>
<dbReference type="AlphaFoldDB" id="A0A6J6N8C2"/>
<dbReference type="Gene3D" id="3.30.360.10">
    <property type="entry name" value="Dihydrodipicolinate Reductase, domain 2"/>
    <property type="match status" value="1"/>
</dbReference>
<feature type="domain" description="Dihydrodipicolinate reductase C-terminal" evidence="14">
    <location>
        <begin position="108"/>
        <end position="238"/>
    </location>
</feature>
<dbReference type="InterPro" id="IPR022663">
    <property type="entry name" value="DapB_C"/>
</dbReference>
<dbReference type="Pfam" id="PF01113">
    <property type="entry name" value="DapB_N"/>
    <property type="match status" value="1"/>
</dbReference>
<evidence type="ECO:0000256" key="8">
    <source>
        <dbReference type="ARBA" id="ARBA00023154"/>
    </source>
</evidence>
<keyword evidence="5" id="KW-0220">Diaminopimelate biosynthesis</keyword>
<evidence type="ECO:0000256" key="10">
    <source>
        <dbReference type="ARBA" id="ARBA00038983"/>
    </source>
</evidence>
<comment type="catalytic activity">
    <reaction evidence="11">
        <text>(S)-2,3,4,5-tetrahydrodipicolinate + NADP(+) + H2O = (2S,4S)-4-hydroxy-2,3,4,5-tetrahydrodipicolinate + NADPH + H(+)</text>
        <dbReference type="Rhea" id="RHEA:35331"/>
        <dbReference type="ChEBI" id="CHEBI:15377"/>
        <dbReference type="ChEBI" id="CHEBI:15378"/>
        <dbReference type="ChEBI" id="CHEBI:16845"/>
        <dbReference type="ChEBI" id="CHEBI:57783"/>
        <dbReference type="ChEBI" id="CHEBI:58349"/>
        <dbReference type="ChEBI" id="CHEBI:67139"/>
        <dbReference type="EC" id="1.17.1.8"/>
    </reaction>
</comment>
<evidence type="ECO:0000256" key="11">
    <source>
        <dbReference type="ARBA" id="ARBA00049080"/>
    </source>
</evidence>
<dbReference type="InterPro" id="IPR036291">
    <property type="entry name" value="NAD(P)-bd_dom_sf"/>
</dbReference>
<dbReference type="EMBL" id="CAEZXK010000004">
    <property type="protein sequence ID" value="CAB4681194.1"/>
    <property type="molecule type" value="Genomic_DNA"/>
</dbReference>
<dbReference type="PIRSF" id="PIRSF000161">
    <property type="entry name" value="DHPR"/>
    <property type="match status" value="1"/>
</dbReference>
<sequence length="240" mass="24971">MSISVAVVGATGRMGKLTLDLIEASQDLELFAALDSKSDITQTIGADVVIDLTRFDVSQSVVEHAVANNQKLVVGTSGWSATHLQQLEKKLQSSEAAVVVVPNFSIGSMLATKFATEAAKFFDSIEIVEAHHAGKVDSPSGTAVRTAELIAGARDGKPILLPGVGQQARGEIVAGVPIHSLRINGVSAKQDVFLGGESELLTLSHETTSVRAYVAGILASIRFAAKSTGLTVGLQNVLGL</sequence>
<keyword evidence="8" id="KW-0457">Lysine biosynthesis</keyword>
<organism evidence="15">
    <name type="scientific">freshwater metagenome</name>
    <dbReference type="NCBI Taxonomy" id="449393"/>
    <lineage>
        <taxon>unclassified sequences</taxon>
        <taxon>metagenomes</taxon>
        <taxon>ecological metagenomes</taxon>
    </lineage>
</organism>
<name>A0A6J6N8C2_9ZZZZ</name>
<comment type="similarity">
    <text evidence="1">Belongs to the DapB family.</text>
</comment>
<evidence type="ECO:0000256" key="5">
    <source>
        <dbReference type="ARBA" id="ARBA00022915"/>
    </source>
</evidence>
<keyword evidence="6" id="KW-0560">Oxidoreductase</keyword>
<dbReference type="InterPro" id="IPR000846">
    <property type="entry name" value="DapB_N"/>
</dbReference>
<dbReference type="HAMAP" id="MF_00102">
    <property type="entry name" value="DapB"/>
    <property type="match status" value="1"/>
</dbReference>
<dbReference type="PANTHER" id="PTHR20836:SF0">
    <property type="entry name" value="4-HYDROXY-TETRAHYDRODIPICOLINATE REDUCTASE 1, CHLOROPLASTIC-RELATED"/>
    <property type="match status" value="1"/>
</dbReference>
<keyword evidence="3" id="KW-0028">Amino-acid biosynthesis</keyword>
<gene>
    <name evidence="15" type="ORF">UFOPK2370_00298</name>
</gene>
<dbReference type="PANTHER" id="PTHR20836">
    <property type="entry name" value="DIHYDRODIPICOLINATE REDUCTASE"/>
    <property type="match status" value="1"/>
</dbReference>
<evidence type="ECO:0000313" key="15">
    <source>
        <dbReference type="EMBL" id="CAB4681194.1"/>
    </source>
</evidence>
<feature type="domain" description="Dihydrodipicolinate reductase N-terminal" evidence="13">
    <location>
        <begin position="3"/>
        <end position="104"/>
    </location>
</feature>
<dbReference type="Pfam" id="PF05173">
    <property type="entry name" value="DapB_C"/>
    <property type="match status" value="1"/>
</dbReference>
<evidence type="ECO:0000256" key="12">
    <source>
        <dbReference type="ARBA" id="ARBA00049396"/>
    </source>
</evidence>
<dbReference type="SUPFAM" id="SSF55347">
    <property type="entry name" value="Glyceraldehyde-3-phosphate dehydrogenase-like, C-terminal domain"/>
    <property type="match status" value="1"/>
</dbReference>
<evidence type="ECO:0000256" key="4">
    <source>
        <dbReference type="ARBA" id="ARBA00022857"/>
    </source>
</evidence>
<accession>A0A6J6N8C2</accession>
<keyword evidence="2" id="KW-0963">Cytoplasm</keyword>
<dbReference type="Gene3D" id="3.40.50.720">
    <property type="entry name" value="NAD(P)-binding Rossmann-like Domain"/>
    <property type="match status" value="1"/>
</dbReference>
<dbReference type="EC" id="1.17.1.8" evidence="10"/>
<evidence type="ECO:0000256" key="6">
    <source>
        <dbReference type="ARBA" id="ARBA00023002"/>
    </source>
</evidence>
<evidence type="ECO:0000259" key="13">
    <source>
        <dbReference type="Pfam" id="PF01113"/>
    </source>
</evidence>
<evidence type="ECO:0000256" key="9">
    <source>
        <dbReference type="ARBA" id="ARBA00037922"/>
    </source>
</evidence>
<dbReference type="FunFam" id="3.30.360.10:FF:000009">
    <property type="entry name" value="4-hydroxy-tetrahydrodipicolinate reductase"/>
    <property type="match status" value="1"/>
</dbReference>
<reference evidence="15" key="1">
    <citation type="submission" date="2020-05" db="EMBL/GenBank/DDBJ databases">
        <authorList>
            <person name="Chiriac C."/>
            <person name="Salcher M."/>
            <person name="Ghai R."/>
            <person name="Kavagutti S V."/>
        </authorList>
    </citation>
    <scope>NUCLEOTIDE SEQUENCE</scope>
</reference>
<evidence type="ECO:0000256" key="3">
    <source>
        <dbReference type="ARBA" id="ARBA00022605"/>
    </source>
</evidence>
<dbReference type="GO" id="GO:0005829">
    <property type="term" value="C:cytosol"/>
    <property type="evidence" value="ECO:0007669"/>
    <property type="project" value="TreeGrafter"/>
</dbReference>
<dbReference type="InterPro" id="IPR022664">
    <property type="entry name" value="DapB_N_CS"/>
</dbReference>
<evidence type="ECO:0000256" key="1">
    <source>
        <dbReference type="ARBA" id="ARBA00006642"/>
    </source>
</evidence>
<dbReference type="InterPro" id="IPR023940">
    <property type="entry name" value="DHDPR_bac"/>
</dbReference>
<dbReference type="SUPFAM" id="SSF51735">
    <property type="entry name" value="NAD(P)-binding Rossmann-fold domains"/>
    <property type="match status" value="1"/>
</dbReference>
<evidence type="ECO:0000256" key="2">
    <source>
        <dbReference type="ARBA" id="ARBA00022490"/>
    </source>
</evidence>
<comment type="pathway">
    <text evidence="9">Amino-acid biosynthesis; L-lysine biosynthesis via DAP pathway; (S)-tetrahydrodipicolinate from L-aspartate: step 4/4.</text>
</comment>
<protein>
    <recommendedName>
        <fullName evidence="10">4-hydroxy-tetrahydrodipicolinate reductase</fullName>
        <ecNumber evidence="10">1.17.1.8</ecNumber>
    </recommendedName>
</protein>
<proteinExistence type="inferred from homology"/>
<dbReference type="GO" id="GO:0009089">
    <property type="term" value="P:lysine biosynthetic process via diaminopimelate"/>
    <property type="evidence" value="ECO:0007669"/>
    <property type="project" value="InterPro"/>
</dbReference>
<dbReference type="GO" id="GO:0008839">
    <property type="term" value="F:4-hydroxy-tetrahydrodipicolinate reductase"/>
    <property type="evidence" value="ECO:0007669"/>
    <property type="project" value="UniProtKB-EC"/>
</dbReference>
<dbReference type="NCBIfam" id="TIGR00036">
    <property type="entry name" value="dapB"/>
    <property type="match status" value="1"/>
</dbReference>
<dbReference type="PROSITE" id="PS01298">
    <property type="entry name" value="DAPB"/>
    <property type="match status" value="1"/>
</dbReference>
<dbReference type="GO" id="GO:0019877">
    <property type="term" value="P:diaminopimelate biosynthetic process"/>
    <property type="evidence" value="ECO:0007669"/>
    <property type="project" value="UniProtKB-KW"/>
</dbReference>